<dbReference type="Pfam" id="PF05016">
    <property type="entry name" value="ParE_toxin"/>
    <property type="match status" value="1"/>
</dbReference>
<sequence>MAHQVVIKKQFANDLHKVLTYLETEWSKPVAEQFFVKINNSLRALSSHPFTGAPSVKIKNARSIFVTEHNRLFYKVEGNRIYVLRLLDTRQKRY</sequence>
<keyword evidence="1" id="KW-1277">Toxin-antitoxin system</keyword>
<dbReference type="OrthoDB" id="963196at2"/>
<dbReference type="RefSeq" id="WP_105038716.1">
    <property type="nucleotide sequence ID" value="NZ_PPSL01000002.1"/>
</dbReference>
<dbReference type="Gene3D" id="3.30.2310.20">
    <property type="entry name" value="RelE-like"/>
    <property type="match status" value="1"/>
</dbReference>
<evidence type="ECO:0000313" key="3">
    <source>
        <dbReference type="Proteomes" id="UP000239872"/>
    </source>
</evidence>
<dbReference type="InterPro" id="IPR035093">
    <property type="entry name" value="RelE/ParE_toxin_dom_sf"/>
</dbReference>
<protein>
    <recommendedName>
        <fullName evidence="4">Type II toxin-antitoxin system RelE/ParE family toxin</fullName>
    </recommendedName>
</protein>
<dbReference type="EMBL" id="PPSL01000002">
    <property type="protein sequence ID" value="PQJ11836.1"/>
    <property type="molecule type" value="Genomic_DNA"/>
</dbReference>
<comment type="caution">
    <text evidence="2">The sequence shown here is derived from an EMBL/GenBank/DDBJ whole genome shotgun (WGS) entry which is preliminary data.</text>
</comment>
<accession>A0A2S7SZ94</accession>
<dbReference type="AlphaFoldDB" id="A0A2S7SZ94"/>
<evidence type="ECO:0000313" key="2">
    <source>
        <dbReference type="EMBL" id="PQJ11836.1"/>
    </source>
</evidence>
<gene>
    <name evidence="2" type="ORF">CJD36_008560</name>
</gene>
<dbReference type="Proteomes" id="UP000239872">
    <property type="component" value="Unassembled WGS sequence"/>
</dbReference>
<reference evidence="2 3" key="1">
    <citation type="submission" date="2018-01" db="EMBL/GenBank/DDBJ databases">
        <title>A novel member of the phylum Bacteroidetes isolated from glacier ice.</title>
        <authorList>
            <person name="Liu Q."/>
            <person name="Xin Y.-H."/>
        </authorList>
    </citation>
    <scope>NUCLEOTIDE SEQUENCE [LARGE SCALE GENOMIC DNA]</scope>
    <source>
        <strain evidence="2 3">RB1R16</strain>
    </source>
</reference>
<dbReference type="InterPro" id="IPR007712">
    <property type="entry name" value="RelE/ParE_toxin"/>
</dbReference>
<evidence type="ECO:0008006" key="4">
    <source>
        <dbReference type="Google" id="ProtNLM"/>
    </source>
</evidence>
<evidence type="ECO:0000256" key="1">
    <source>
        <dbReference type="ARBA" id="ARBA00022649"/>
    </source>
</evidence>
<proteinExistence type="predicted"/>
<organism evidence="2 3">
    <name type="scientific">Flavipsychrobacter stenotrophus</name>
    <dbReference type="NCBI Taxonomy" id="2077091"/>
    <lineage>
        <taxon>Bacteria</taxon>
        <taxon>Pseudomonadati</taxon>
        <taxon>Bacteroidota</taxon>
        <taxon>Chitinophagia</taxon>
        <taxon>Chitinophagales</taxon>
        <taxon>Chitinophagaceae</taxon>
        <taxon>Flavipsychrobacter</taxon>
    </lineage>
</organism>
<keyword evidence="3" id="KW-1185">Reference proteome</keyword>
<name>A0A2S7SZ94_9BACT</name>